<evidence type="ECO:0000313" key="1">
    <source>
        <dbReference type="EMBL" id="AUS04502.1"/>
    </source>
</evidence>
<name>A0A2I7SF23_9FLAO</name>
<sequence length="151" mass="17091">MIEPIIKSIQDRIASLNTIKYVDEDWGQLDYYSPNFPVQWPCVLIDISNAQFDNVGIDKTATPINRQTALTQVSLTIANLKLTNSSGRAPQLQKDTAFNIWELQEDIHKILQGWRPTSNTGTLTRTGFTRVKRDDGVQEYTVVYSLGMTNV</sequence>
<dbReference type="OrthoDB" id="881421at2"/>
<gene>
    <name evidence="1" type="ORF">C1A40_02995</name>
</gene>
<reference evidence="2" key="1">
    <citation type="submission" date="2018-01" db="EMBL/GenBank/DDBJ databases">
        <title>Complete genome of Tamlana sp. UJ94.</title>
        <authorList>
            <person name="Jung J."/>
            <person name="Chung D."/>
            <person name="Bae S.S."/>
            <person name="Baek K."/>
        </authorList>
    </citation>
    <scope>NUCLEOTIDE SEQUENCE [LARGE SCALE GENOMIC DNA]</scope>
    <source>
        <strain evidence="2">UJ94</strain>
    </source>
</reference>
<evidence type="ECO:0000313" key="2">
    <source>
        <dbReference type="Proteomes" id="UP000236592"/>
    </source>
</evidence>
<keyword evidence="2" id="KW-1185">Reference proteome</keyword>
<dbReference type="RefSeq" id="WP_102994610.1">
    <property type="nucleotide sequence ID" value="NZ_CP025938.1"/>
</dbReference>
<dbReference type="Proteomes" id="UP000236592">
    <property type="component" value="Chromosome"/>
</dbReference>
<protein>
    <submittedName>
        <fullName evidence="1">Uncharacterized protein</fullName>
    </submittedName>
</protein>
<dbReference type="KEGG" id="taj:C1A40_02995"/>
<accession>A0A2I7SF23</accession>
<dbReference type="AlphaFoldDB" id="A0A2I7SF23"/>
<proteinExistence type="predicted"/>
<organism evidence="1 2">
    <name type="scientific">Pseudotamlana carrageenivorans</name>
    <dbReference type="NCBI Taxonomy" id="2069432"/>
    <lineage>
        <taxon>Bacteria</taxon>
        <taxon>Pseudomonadati</taxon>
        <taxon>Bacteroidota</taxon>
        <taxon>Flavobacteriia</taxon>
        <taxon>Flavobacteriales</taxon>
        <taxon>Flavobacteriaceae</taxon>
        <taxon>Pseudotamlana</taxon>
    </lineage>
</organism>
<dbReference type="EMBL" id="CP025938">
    <property type="protein sequence ID" value="AUS04502.1"/>
    <property type="molecule type" value="Genomic_DNA"/>
</dbReference>